<sequence>MPLVFGGLRIALPKTLAKPFGAQDQSGIRAAFLLGTFLWRSKEKYLAFGGETPIKTTRRDIETNFQA</sequence>
<evidence type="ECO:0000313" key="2">
    <source>
        <dbReference type="Proteomes" id="UP000077763"/>
    </source>
</evidence>
<protein>
    <submittedName>
        <fullName evidence="1">Uncharacterized protein</fullName>
    </submittedName>
</protein>
<organism evidence="1 2">
    <name type="scientific">Methylomonas methanica</name>
    <dbReference type="NCBI Taxonomy" id="421"/>
    <lineage>
        <taxon>Bacteria</taxon>
        <taxon>Pseudomonadati</taxon>
        <taxon>Pseudomonadota</taxon>
        <taxon>Gammaproteobacteria</taxon>
        <taxon>Methylococcales</taxon>
        <taxon>Methylococcaceae</taxon>
        <taxon>Methylomonas</taxon>
    </lineage>
</organism>
<evidence type="ECO:0000313" key="1">
    <source>
        <dbReference type="EMBL" id="OAI05564.1"/>
    </source>
</evidence>
<dbReference type="AlphaFoldDB" id="A0A177MJF7"/>
<dbReference type="Proteomes" id="UP000077763">
    <property type="component" value="Unassembled WGS sequence"/>
</dbReference>
<proteinExistence type="predicted"/>
<accession>A0A177MJF7</accession>
<gene>
    <name evidence="1" type="ORF">A1353_11380</name>
</gene>
<reference evidence="1 2" key="1">
    <citation type="submission" date="2016-03" db="EMBL/GenBank/DDBJ databases">
        <authorList>
            <person name="Ploux O."/>
        </authorList>
    </citation>
    <scope>NUCLEOTIDE SEQUENCE [LARGE SCALE GENOMIC DNA]</scope>
    <source>
        <strain evidence="1 2">R-45371</strain>
    </source>
</reference>
<name>A0A177MJF7_METMH</name>
<dbReference type="EMBL" id="LUUH01000041">
    <property type="protein sequence ID" value="OAI05564.1"/>
    <property type="molecule type" value="Genomic_DNA"/>
</dbReference>
<comment type="caution">
    <text evidence="1">The sequence shown here is derived from an EMBL/GenBank/DDBJ whole genome shotgun (WGS) entry which is preliminary data.</text>
</comment>